<evidence type="ECO:0000256" key="1">
    <source>
        <dbReference type="ARBA" id="ARBA00004141"/>
    </source>
</evidence>
<reference evidence="10" key="3">
    <citation type="submission" date="2025-09" db="UniProtKB">
        <authorList>
            <consortium name="Ensembl"/>
        </authorList>
    </citation>
    <scope>IDENTIFICATION</scope>
</reference>
<dbReference type="GO" id="GO:0005975">
    <property type="term" value="P:carbohydrate metabolic process"/>
    <property type="evidence" value="ECO:0007669"/>
    <property type="project" value="UniProtKB-ARBA"/>
</dbReference>
<feature type="transmembrane region" description="Helical" evidence="8">
    <location>
        <begin position="225"/>
        <end position="243"/>
    </location>
</feature>
<evidence type="ECO:0000313" key="10">
    <source>
        <dbReference type="Ensembl" id="ENSAPLP00020007915.1"/>
    </source>
</evidence>
<dbReference type="Gene3D" id="3.40.50.1110">
    <property type="entry name" value="SGNH hydrolase"/>
    <property type="match status" value="1"/>
</dbReference>
<keyword evidence="7" id="KW-0325">Glycoprotein</keyword>
<evidence type="ECO:0000313" key="11">
    <source>
        <dbReference type="Proteomes" id="UP000694400"/>
    </source>
</evidence>
<proteinExistence type="inferred from homology"/>
<protein>
    <submittedName>
        <fullName evidence="10">CAS1 domain containing 1</fullName>
    </submittedName>
</protein>
<name>A0A8B9SL89_ANAPL</name>
<feature type="transmembrane region" description="Helical" evidence="8">
    <location>
        <begin position="277"/>
        <end position="295"/>
    </location>
</feature>
<evidence type="ECO:0000256" key="7">
    <source>
        <dbReference type="ARBA" id="ARBA00023180"/>
    </source>
</evidence>
<sequence>MMHKYKNSEAKNCLVDKHIVFLGDSRIRQLFYSFIKIINPQVKEEGNKITSAFILQRIKSWTEGSVAKPHIIVAGAATWSIKIHNGSNEALTQYKINITAIAPLLEKLAKSSDVYWVLQDPVYEDMLSESRKMITNEKIDAYNEAAVRILNSSSRNSKAKVKVFSVSKLIAQETIMKSSDGLHLPESSRDTNAMILMNVYCNKIMKPIDGSCCQPQPPLTLIQKLAFCFFTLSIIGYLIISLIHRNNYRKNKSCTDLEMGEEKKPAINTPNVSTLEMLLHSFCKLGLIMTYFYLCDRANLFMKENKFYTHSSFFIPIVYILVLGVFYTENTKEVMIKLTLCLVILFDSLSVNF</sequence>
<dbReference type="Ensembl" id="ENSAPLT00020008517.1">
    <property type="protein sequence ID" value="ENSAPLP00020007915.1"/>
    <property type="gene ID" value="ENSAPLG00020005795.1"/>
</dbReference>
<keyword evidence="5 8" id="KW-1133">Transmembrane helix</keyword>
<evidence type="ECO:0000256" key="5">
    <source>
        <dbReference type="ARBA" id="ARBA00022989"/>
    </source>
</evidence>
<dbReference type="Proteomes" id="UP000694400">
    <property type="component" value="Chromosome 2"/>
</dbReference>
<feature type="transmembrane region" description="Helical" evidence="8">
    <location>
        <begin position="307"/>
        <end position="328"/>
    </location>
</feature>
<dbReference type="AlphaFoldDB" id="A0A8B9SL89"/>
<evidence type="ECO:0000259" key="9">
    <source>
        <dbReference type="Pfam" id="PF07779"/>
    </source>
</evidence>
<reference evidence="10" key="2">
    <citation type="submission" date="2025-08" db="UniProtKB">
        <authorList>
            <consortium name="Ensembl"/>
        </authorList>
    </citation>
    <scope>IDENTIFICATION</scope>
</reference>
<gene>
    <name evidence="10" type="primary">CASD1</name>
</gene>
<comment type="similarity">
    <text evidence="2">Belongs to the PC-esterase family. CASD1 subfamily.</text>
</comment>
<dbReference type="PANTHER" id="PTHR13533">
    <property type="entry name" value="N-ACETYLNEURAMINATE 9-O-ACETYLTRANSFERASE"/>
    <property type="match status" value="1"/>
</dbReference>
<keyword evidence="4 8" id="KW-0812">Transmembrane</keyword>
<evidence type="ECO:0000256" key="2">
    <source>
        <dbReference type="ARBA" id="ARBA00010666"/>
    </source>
</evidence>
<comment type="subcellular location">
    <subcellularLocation>
        <location evidence="1">Membrane</location>
        <topology evidence="1">Multi-pass membrane protein</topology>
    </subcellularLocation>
</comment>
<feature type="domain" description="Cas1p 10 TM acyl transferase" evidence="9">
    <location>
        <begin position="205"/>
        <end position="334"/>
    </location>
</feature>
<evidence type="ECO:0000256" key="8">
    <source>
        <dbReference type="SAM" id="Phobius"/>
    </source>
</evidence>
<dbReference type="PANTHER" id="PTHR13533:SF1">
    <property type="entry name" value="N-ACETYLNEURAMINATE 9-O-ACETYLTRANSFERASE"/>
    <property type="match status" value="1"/>
</dbReference>
<evidence type="ECO:0000256" key="6">
    <source>
        <dbReference type="ARBA" id="ARBA00023136"/>
    </source>
</evidence>
<accession>A0A8B9SL89</accession>
<dbReference type="Pfam" id="PF07779">
    <property type="entry name" value="Cas1_AcylT"/>
    <property type="match status" value="1"/>
</dbReference>
<keyword evidence="6 8" id="KW-0472">Membrane</keyword>
<evidence type="ECO:0000256" key="3">
    <source>
        <dbReference type="ARBA" id="ARBA00022679"/>
    </source>
</evidence>
<dbReference type="SUPFAM" id="SSF52266">
    <property type="entry name" value="SGNH hydrolase"/>
    <property type="match status" value="1"/>
</dbReference>
<reference evidence="10" key="1">
    <citation type="submission" date="2019-08" db="EMBL/GenBank/DDBJ databases">
        <title>Three high-quality genomes provides insights into domestication of ducks.</title>
        <authorList>
            <person name="Hou Z.C."/>
            <person name="Zhu F."/>
            <person name="Yin Z.T."/>
            <person name="Zhang F."/>
        </authorList>
    </citation>
    <scope>NUCLEOTIDE SEQUENCE [LARGE SCALE GENOMIC DNA]</scope>
</reference>
<dbReference type="GO" id="GO:0000139">
    <property type="term" value="C:Golgi membrane"/>
    <property type="evidence" value="ECO:0007669"/>
    <property type="project" value="TreeGrafter"/>
</dbReference>
<dbReference type="InterPro" id="IPR036514">
    <property type="entry name" value="SGNH_hydro_sf"/>
</dbReference>
<evidence type="ECO:0000256" key="4">
    <source>
        <dbReference type="ARBA" id="ARBA00022692"/>
    </source>
</evidence>
<dbReference type="InterPro" id="IPR012419">
    <property type="entry name" value="Cas1_AcylTrans_dom"/>
</dbReference>
<organism evidence="10 11">
    <name type="scientific">Anas platyrhynchos</name>
    <name type="common">Mallard</name>
    <name type="synonym">Anas boschas</name>
    <dbReference type="NCBI Taxonomy" id="8839"/>
    <lineage>
        <taxon>Eukaryota</taxon>
        <taxon>Metazoa</taxon>
        <taxon>Chordata</taxon>
        <taxon>Craniata</taxon>
        <taxon>Vertebrata</taxon>
        <taxon>Euteleostomi</taxon>
        <taxon>Archelosauria</taxon>
        <taxon>Archosauria</taxon>
        <taxon>Dinosauria</taxon>
        <taxon>Saurischia</taxon>
        <taxon>Theropoda</taxon>
        <taxon>Coelurosauria</taxon>
        <taxon>Aves</taxon>
        <taxon>Neognathae</taxon>
        <taxon>Galloanserae</taxon>
        <taxon>Anseriformes</taxon>
        <taxon>Anatidae</taxon>
        <taxon>Anatinae</taxon>
        <taxon>Anas</taxon>
    </lineage>
</organism>
<dbReference type="GO" id="GO:0047186">
    <property type="term" value="F:N-acetylneuraminate 9-O-acetyltransferase activity"/>
    <property type="evidence" value="ECO:0007669"/>
    <property type="project" value="TreeGrafter"/>
</dbReference>
<keyword evidence="3" id="KW-0808">Transferase</keyword>